<keyword evidence="2" id="KW-1185">Reference proteome</keyword>
<organism evidence="1 2">
    <name type="scientific">Planktothrix paucivesiculata PCC 9631</name>
    <dbReference type="NCBI Taxonomy" id="671071"/>
    <lineage>
        <taxon>Bacteria</taxon>
        <taxon>Bacillati</taxon>
        <taxon>Cyanobacteriota</taxon>
        <taxon>Cyanophyceae</taxon>
        <taxon>Oscillatoriophycideae</taxon>
        <taxon>Oscillatoriales</taxon>
        <taxon>Microcoleaceae</taxon>
        <taxon>Planktothrix</taxon>
    </lineage>
</organism>
<accession>A0A7Z9BP05</accession>
<dbReference type="InterPro" id="IPR016024">
    <property type="entry name" value="ARM-type_fold"/>
</dbReference>
<evidence type="ECO:0000313" key="2">
    <source>
        <dbReference type="Proteomes" id="UP000182190"/>
    </source>
</evidence>
<evidence type="ECO:0000313" key="1">
    <source>
        <dbReference type="EMBL" id="VXD17063.1"/>
    </source>
</evidence>
<sequence length="1411" mass="161382">MVSDPRYDWKRFWYPKGGTCKLDFAGYLDDPESSYAHITNPEVVPFEAISRTPCLILLGEPGGGKSLALEQAFEDAKRQGKPALKFELRGFDSSSELRNEIFGNSVFQDWLNSTYHLDLFLDSLDEGLLSLSVLSDTLSRKLKNFPCERLKLRLTCRTADWRGTLEENLRQIWGKDDVGVYELAPLRRVDVEEAAGKNHLAPIAFLEEIRAREAVPLAIQPITLKFLLKIYQEDKQFPSTRKELYYKGCWNFCNENNPYRREVEEKGKLDIDKRMMIAGRIAAVIIFANRVAIWTGSGEAPSKNYIAIQELCGLETLDEREFSVTETAIEEVLKITSLFSSYGDGHNSFCFAHQTYAEFLAARYLAQHSMTLAQTMSLLKHPADPDRKLVPQLHEVAAWLASLVPDVFREIVESEPDVMLHSDIAMADQDSCVALVESLLRLHDEEKLLYEPRSWLYQRLKDKNLVDQVQPYITDTTKSVDARYVAIDIVKTCQLKSFQHDLVNIALDPSQPYLVRVNAAHTVSELGDTEIKAKLKSLALGEAGDDPNNELKGYGLQATYPSHITAKEVFDVLTQPDGDYFGGTYQNFVARDFAAHLQVADLPLALAWVEAQQPRRELSYPFSDLSDAIMFLAWEHLESPGILGSFAKIVFTKWNNYRERMTYQNRSLFKDSLLSDDYKRRLLIATLVPMFSLSERTPVWLLGLKLQVDLHKDFTWMIECLQSSEDERIQRTWVQLIGRVLITNPEHFPERVKTVLSIITKNTILRKAFEVWIEPIALDSSEAKIERKVDLEVLNQLEQEENLQSGVSPAVTIIQLLEKFESEDLSAWWQLNREMTLTTENQSYEHILKNPDLISFPGWKEATTSTRVRITEAAEKFVLNWEPREDELSLYEHEISGYKALRLLLIEVPNRVMNIPSHVWKRWAVTILSCYSISTSSQNSEIHHGLMKFAYQHASDRMISALLALINNENAEYFSTNFVSAFKECWNRNLTNALLNKLEDKNLKPRCMGHLLEELLLQKSSVAINFTRALIPSPPPSSEKDRFKAIQAASLLMTHTKEAGWSVVWPAIQQDSQFGEEVIEFLSNYLHRSRDFDWQLDEAEIAQLFIWLVTQSYKIEEGVQNDNSDEKTNSKNNVNKIIEDNALEWKNFILHHLKERGTNQSCKALQTIADGLPEMAEKLRHTLLEAQLITRRRTWSAPTPQEVLKVTSNRNLRLVNGADQLLDVVIESLNRLNQKLQGETPSAILLWDQVVSRPKDEQALSDYVKIHLEGDLRARGIIAKREVEIRRRQGGKDVAAPGERLDLQVDAFIRAPSGEIDDCVSIIIEVKGCWNLGLDTAMQTQLVDRYLKDNRCQHGLYLIGWFNCLQWDSKDSRKPPKLSIEEARQKFEAQAAELSKQGVKVKAVVLNTALR</sequence>
<gene>
    <name evidence="1" type="ORF">PL9631_250155</name>
</gene>
<name>A0A7Z9BP05_9CYAN</name>
<reference evidence="1" key="1">
    <citation type="submission" date="2019-10" db="EMBL/GenBank/DDBJ databases">
        <authorList>
            <consortium name="Genoscope - CEA"/>
            <person name="William W."/>
        </authorList>
    </citation>
    <scope>NUCLEOTIDE SEQUENCE [LARGE SCALE GENOMIC DNA]</scope>
    <source>
        <strain evidence="1">BBR_PRJEB10994</strain>
    </source>
</reference>
<protein>
    <submittedName>
        <fullName evidence="1">Uncharacterized protein</fullName>
    </submittedName>
</protein>
<dbReference type="Proteomes" id="UP000182190">
    <property type="component" value="Unassembled WGS sequence"/>
</dbReference>
<dbReference type="SUPFAM" id="SSF48371">
    <property type="entry name" value="ARM repeat"/>
    <property type="match status" value="1"/>
</dbReference>
<dbReference type="EMBL" id="CZCS02000163">
    <property type="protein sequence ID" value="VXD17063.1"/>
    <property type="molecule type" value="Genomic_DNA"/>
</dbReference>
<comment type="caution">
    <text evidence="1">The sequence shown here is derived from an EMBL/GenBank/DDBJ whole genome shotgun (WGS) entry which is preliminary data.</text>
</comment>
<proteinExistence type="predicted"/>